<dbReference type="InterPro" id="IPR009003">
    <property type="entry name" value="Peptidase_S1_PA"/>
</dbReference>
<dbReference type="AlphaFoldDB" id="A0A512PBH6"/>
<feature type="compositionally biased region" description="Pro residues" evidence="1">
    <location>
        <begin position="29"/>
        <end position="42"/>
    </location>
</feature>
<keyword evidence="4" id="KW-1185">Reference proteome</keyword>
<protein>
    <recommendedName>
        <fullName evidence="5">Peptidase S1 domain-containing protein</fullName>
    </recommendedName>
</protein>
<comment type="caution">
    <text evidence="3">The sequence shown here is derived from an EMBL/GenBank/DDBJ whole genome shotgun (WGS) entry which is preliminary data.</text>
</comment>
<evidence type="ECO:0000256" key="1">
    <source>
        <dbReference type="SAM" id="MobiDB-lite"/>
    </source>
</evidence>
<feature type="region of interest" description="Disordered" evidence="1">
    <location>
        <begin position="24"/>
        <end position="48"/>
    </location>
</feature>
<feature type="signal peptide" evidence="2">
    <location>
        <begin position="1"/>
        <end position="25"/>
    </location>
</feature>
<dbReference type="EMBL" id="BKAL01000003">
    <property type="protein sequence ID" value="GEP68555.1"/>
    <property type="molecule type" value="Genomic_DNA"/>
</dbReference>
<dbReference type="SUPFAM" id="SSF50494">
    <property type="entry name" value="Trypsin-like serine proteases"/>
    <property type="match status" value="1"/>
</dbReference>
<evidence type="ECO:0000313" key="4">
    <source>
        <dbReference type="Proteomes" id="UP000321798"/>
    </source>
</evidence>
<evidence type="ECO:0000256" key="2">
    <source>
        <dbReference type="SAM" id="SignalP"/>
    </source>
</evidence>
<evidence type="ECO:0008006" key="5">
    <source>
        <dbReference type="Google" id="ProtNLM"/>
    </source>
</evidence>
<sequence>MAARRTLRTLALLAVAMVLTTAACTSNPDPGPTAPVTIPPPEQTHRDLPAPADPLPLSDAAAWSGVGQLRLAGQCTATLLDTGVPAGPAYVLTNGHCAGGWGSHPGYVLVDGDAEDAGSVAFGLVAGAAPGPVLDVVAVPYATMSRYDLAVVQLAGTLADAQGQGLRALPLVTSAPRTGDQVVNVGVPVRELAEQDWVLRTGTCTLGEPVDLLESEWCCGRGHQHHDVRRVRAWRPVRDQQPVRGPRRRCRGRAGPQLRGADRGCGVLLRGRRRVRPRGGLPAAAPA</sequence>
<accession>A0A512PBH6</accession>
<evidence type="ECO:0000313" key="3">
    <source>
        <dbReference type="EMBL" id="GEP68555.1"/>
    </source>
</evidence>
<proteinExistence type="predicted"/>
<feature type="chain" id="PRO_5039386467" description="Peptidase S1 domain-containing protein" evidence="2">
    <location>
        <begin position="26"/>
        <end position="287"/>
    </location>
</feature>
<dbReference type="Proteomes" id="UP000321798">
    <property type="component" value="Unassembled WGS sequence"/>
</dbReference>
<keyword evidence="2" id="KW-0732">Signal</keyword>
<dbReference type="OrthoDB" id="6968353at2"/>
<dbReference type="PROSITE" id="PS51257">
    <property type="entry name" value="PROKAR_LIPOPROTEIN"/>
    <property type="match status" value="1"/>
</dbReference>
<organism evidence="3 4">
    <name type="scientific">Cellulomonas soli</name>
    <dbReference type="NCBI Taxonomy" id="931535"/>
    <lineage>
        <taxon>Bacteria</taxon>
        <taxon>Bacillati</taxon>
        <taxon>Actinomycetota</taxon>
        <taxon>Actinomycetes</taxon>
        <taxon>Micrococcales</taxon>
        <taxon>Cellulomonadaceae</taxon>
        <taxon>Cellulomonas</taxon>
    </lineage>
</organism>
<name>A0A512PBH6_9CELL</name>
<reference evidence="3 4" key="1">
    <citation type="submission" date="2019-07" db="EMBL/GenBank/DDBJ databases">
        <title>Whole genome shotgun sequence of Cellulomonas soli NBRC 109434.</title>
        <authorList>
            <person name="Hosoyama A."/>
            <person name="Uohara A."/>
            <person name="Ohji S."/>
            <person name="Ichikawa N."/>
        </authorList>
    </citation>
    <scope>NUCLEOTIDE SEQUENCE [LARGE SCALE GENOMIC DNA]</scope>
    <source>
        <strain evidence="3 4">NBRC 109434</strain>
    </source>
</reference>
<gene>
    <name evidence="3" type="ORF">CSO01_12700</name>
</gene>
<dbReference type="RefSeq" id="WP_146952286.1">
    <property type="nucleotide sequence ID" value="NZ_BAABBJ010000009.1"/>
</dbReference>